<dbReference type="AlphaFoldDB" id="I0KAX7"/>
<proteinExistence type="predicted"/>
<organism evidence="1 2">
    <name type="scientific">Fibrella aestuarina BUZ 2</name>
    <dbReference type="NCBI Taxonomy" id="1166018"/>
    <lineage>
        <taxon>Bacteria</taxon>
        <taxon>Pseudomonadati</taxon>
        <taxon>Bacteroidota</taxon>
        <taxon>Cytophagia</taxon>
        <taxon>Cytophagales</taxon>
        <taxon>Spirosomataceae</taxon>
        <taxon>Fibrella</taxon>
    </lineage>
</organism>
<dbReference type="HOGENOM" id="CLU_2478779_0_0_10"/>
<keyword evidence="2" id="KW-1185">Reference proteome</keyword>
<gene>
    <name evidence="1" type="ORF">FAES_3271</name>
</gene>
<dbReference type="RefSeq" id="WP_015332379.1">
    <property type="nucleotide sequence ID" value="NC_020054.1"/>
</dbReference>
<accession>I0KAX7</accession>
<evidence type="ECO:0000313" key="1">
    <source>
        <dbReference type="EMBL" id="CCH01280.1"/>
    </source>
</evidence>
<dbReference type="KEGG" id="fae:FAES_3271"/>
<dbReference type="STRING" id="1166018.FAES_3271"/>
<reference evidence="1 2" key="1">
    <citation type="journal article" date="2012" name="J. Bacteriol.">
        <title>Genome Sequence of Fibrella aestuarina BUZ 2T, a Filamentous Marine Bacterium.</title>
        <authorList>
            <person name="Filippini M."/>
            <person name="Qi W."/>
            <person name="Blom J."/>
            <person name="Goesmann A."/>
            <person name="Smits T.H."/>
            <person name="Bagheri H.C."/>
        </authorList>
    </citation>
    <scope>NUCLEOTIDE SEQUENCE [LARGE SCALE GENOMIC DNA]</scope>
    <source>
        <strain evidence="2">BUZ 2T</strain>
    </source>
</reference>
<name>I0KAX7_9BACT</name>
<sequence>MPELVKKPSRSRQIGRLAKKLQTQLNRVAQMNLQSDARGTLYLTYEDIPAPIWDAALAKLRPPNNTPSDQIGHVFSVGRITVFFCLN</sequence>
<dbReference type="EMBL" id="HE796683">
    <property type="protein sequence ID" value="CCH01280.1"/>
    <property type="molecule type" value="Genomic_DNA"/>
</dbReference>
<evidence type="ECO:0000313" key="2">
    <source>
        <dbReference type="Proteomes" id="UP000011058"/>
    </source>
</evidence>
<protein>
    <submittedName>
        <fullName evidence="1">Uncharacterized protein</fullName>
    </submittedName>
</protein>
<dbReference type="Proteomes" id="UP000011058">
    <property type="component" value="Chromosome"/>
</dbReference>